<dbReference type="EMBL" id="CP011797">
    <property type="protein sequence ID" value="ATX75202.1"/>
    <property type="molecule type" value="Genomic_DNA"/>
</dbReference>
<dbReference type="InterPro" id="IPR050450">
    <property type="entry name" value="COX15/CtaA_HemeA_synthase"/>
</dbReference>
<keyword evidence="6" id="KW-0560">Oxidoreductase</keyword>
<organism evidence="13 14">
    <name type="scientific">Reinekea forsetii</name>
    <dbReference type="NCBI Taxonomy" id="1336806"/>
    <lineage>
        <taxon>Bacteria</taxon>
        <taxon>Pseudomonadati</taxon>
        <taxon>Pseudomonadota</taxon>
        <taxon>Gammaproteobacteria</taxon>
        <taxon>Oceanospirillales</taxon>
        <taxon>Saccharospirillaceae</taxon>
        <taxon>Reinekea</taxon>
    </lineage>
</organism>
<dbReference type="GO" id="GO:0016491">
    <property type="term" value="F:oxidoreductase activity"/>
    <property type="evidence" value="ECO:0007669"/>
    <property type="project" value="UniProtKB-KW"/>
</dbReference>
<evidence type="ECO:0000256" key="2">
    <source>
        <dbReference type="ARBA" id="ARBA00022475"/>
    </source>
</evidence>
<evidence type="ECO:0000256" key="8">
    <source>
        <dbReference type="ARBA" id="ARBA00023133"/>
    </source>
</evidence>
<feature type="transmembrane region" description="Helical" evidence="12">
    <location>
        <begin position="80"/>
        <end position="100"/>
    </location>
</feature>
<evidence type="ECO:0000256" key="11">
    <source>
        <dbReference type="ARBA" id="ARBA00023444"/>
    </source>
</evidence>
<keyword evidence="9 12" id="KW-0472">Membrane</keyword>
<dbReference type="AlphaFoldDB" id="A0A2K8KJZ4"/>
<gene>
    <name evidence="13" type="ORF">REIFOR_00024</name>
</gene>
<dbReference type="RefSeq" id="WP_100255623.1">
    <property type="nucleotide sequence ID" value="NZ_CP011797.1"/>
</dbReference>
<evidence type="ECO:0000256" key="10">
    <source>
        <dbReference type="ARBA" id="ARBA00023157"/>
    </source>
</evidence>
<dbReference type="Pfam" id="PF02628">
    <property type="entry name" value="COX15-CtaA"/>
    <property type="match status" value="1"/>
</dbReference>
<evidence type="ECO:0000256" key="3">
    <source>
        <dbReference type="ARBA" id="ARBA00022692"/>
    </source>
</evidence>
<evidence type="ECO:0000256" key="9">
    <source>
        <dbReference type="ARBA" id="ARBA00023136"/>
    </source>
</evidence>
<keyword evidence="3 12" id="KW-0812">Transmembrane</keyword>
<feature type="transmembrane region" description="Helical" evidence="12">
    <location>
        <begin position="253"/>
        <end position="274"/>
    </location>
</feature>
<feature type="transmembrane region" description="Helical" evidence="12">
    <location>
        <begin position="181"/>
        <end position="201"/>
    </location>
</feature>
<dbReference type="Proteomes" id="UP000229757">
    <property type="component" value="Chromosome"/>
</dbReference>
<dbReference type="GO" id="GO:0046872">
    <property type="term" value="F:metal ion binding"/>
    <property type="evidence" value="ECO:0007669"/>
    <property type="project" value="UniProtKB-KW"/>
</dbReference>
<evidence type="ECO:0000313" key="13">
    <source>
        <dbReference type="EMBL" id="ATX75202.1"/>
    </source>
</evidence>
<keyword evidence="7" id="KW-0408">Iron</keyword>
<keyword evidence="5 12" id="KW-1133">Transmembrane helix</keyword>
<feature type="transmembrane region" description="Helical" evidence="12">
    <location>
        <begin position="281"/>
        <end position="304"/>
    </location>
</feature>
<keyword evidence="8" id="KW-0350">Heme biosynthesis</keyword>
<evidence type="ECO:0000256" key="12">
    <source>
        <dbReference type="SAM" id="Phobius"/>
    </source>
</evidence>
<dbReference type="PANTHER" id="PTHR35457:SF1">
    <property type="entry name" value="HEME A SYNTHASE"/>
    <property type="match status" value="1"/>
</dbReference>
<feature type="transmembrane region" description="Helical" evidence="12">
    <location>
        <begin position="310"/>
        <end position="330"/>
    </location>
</feature>
<evidence type="ECO:0000256" key="4">
    <source>
        <dbReference type="ARBA" id="ARBA00022723"/>
    </source>
</evidence>
<comment type="subcellular location">
    <subcellularLocation>
        <location evidence="1">Membrane</location>
        <topology evidence="1">Multi-pass membrane protein</topology>
    </subcellularLocation>
</comment>
<feature type="transmembrane region" description="Helical" evidence="12">
    <location>
        <begin position="112"/>
        <end position="136"/>
    </location>
</feature>
<comment type="pathway">
    <text evidence="11">Porphyrin-containing compound metabolism.</text>
</comment>
<dbReference type="PANTHER" id="PTHR35457">
    <property type="entry name" value="HEME A SYNTHASE"/>
    <property type="match status" value="1"/>
</dbReference>
<reference evidence="13 14" key="1">
    <citation type="journal article" date="2017" name="Environ. Microbiol.">
        <title>Genomic and physiological analyses of 'Reinekea forsetii' reveal a versatile opportunistic lifestyle during spring algae blooms.</title>
        <authorList>
            <person name="Avci B."/>
            <person name="Hahnke R.L."/>
            <person name="Chafee M."/>
            <person name="Fischer T."/>
            <person name="Gruber-Vodicka H."/>
            <person name="Tegetmeyer H.E."/>
            <person name="Harder J."/>
            <person name="Fuchs B.M."/>
            <person name="Amann R.I."/>
            <person name="Teeling H."/>
        </authorList>
    </citation>
    <scope>NUCLEOTIDE SEQUENCE [LARGE SCALE GENOMIC DNA]</scope>
    <source>
        <strain evidence="13 14">Hel1_31_D35</strain>
    </source>
</reference>
<evidence type="ECO:0000256" key="5">
    <source>
        <dbReference type="ARBA" id="ARBA00022989"/>
    </source>
</evidence>
<sequence>MRKSLRKPSFGLALAATLMAICVVVLGSFTRLSHAGLGCPDWPTCYGHIWAPQTAIDIAIANETYPEIPVNLAKTWPEMVHRYLATGLGLFIVALVIMAIRHRREHNQPLKLPLLLLCLVLLQGAFGAWTVTLKLWPQVVTAHLLGGFTTLTLLAILTLRLSGNRFSAFAQIKQFHKPRQLAAWTLAVVLMQIFLGGWTSANYAALACTDFPKCQTQWWPEADFETGFDFAHPIGPNYEGGKLAVPARTAIHLSHRIGAIVASVFVLGLAWALIGVRQRGWAALLVGLLAVQVALGISNVVFSLPLSVAVLHNLGGALLLVTVALINVLLNRKDPIYV</sequence>
<dbReference type="KEGG" id="rfo:REIFOR_00024"/>
<evidence type="ECO:0000256" key="1">
    <source>
        <dbReference type="ARBA" id="ARBA00004141"/>
    </source>
</evidence>
<proteinExistence type="predicted"/>
<keyword evidence="10" id="KW-1015">Disulfide bond</keyword>
<protein>
    <submittedName>
        <fullName evidence="13">Heme A synthase, cytochrome oxidase biogenesis protein Cox15-CtaA</fullName>
    </submittedName>
</protein>
<dbReference type="OrthoDB" id="1447144at2"/>
<evidence type="ECO:0000256" key="7">
    <source>
        <dbReference type="ARBA" id="ARBA00023004"/>
    </source>
</evidence>
<evidence type="ECO:0000256" key="6">
    <source>
        <dbReference type="ARBA" id="ARBA00023002"/>
    </source>
</evidence>
<keyword evidence="2" id="KW-1003">Cell membrane</keyword>
<evidence type="ECO:0000313" key="14">
    <source>
        <dbReference type="Proteomes" id="UP000229757"/>
    </source>
</evidence>
<accession>A0A2K8KJZ4</accession>
<dbReference type="GO" id="GO:0006784">
    <property type="term" value="P:heme A biosynthetic process"/>
    <property type="evidence" value="ECO:0007669"/>
    <property type="project" value="InterPro"/>
</dbReference>
<keyword evidence="4" id="KW-0479">Metal-binding</keyword>
<keyword evidence="14" id="KW-1185">Reference proteome</keyword>
<name>A0A2K8KJZ4_9GAMM</name>
<feature type="transmembrane region" description="Helical" evidence="12">
    <location>
        <begin position="142"/>
        <end position="161"/>
    </location>
</feature>
<dbReference type="InterPro" id="IPR003780">
    <property type="entry name" value="COX15/CtaA_fam"/>
</dbReference>
<dbReference type="GO" id="GO:0016020">
    <property type="term" value="C:membrane"/>
    <property type="evidence" value="ECO:0007669"/>
    <property type="project" value="UniProtKB-SubCell"/>
</dbReference>